<evidence type="ECO:0000313" key="8">
    <source>
        <dbReference type="Proteomes" id="UP001066276"/>
    </source>
</evidence>
<comment type="similarity">
    <text evidence="1">Belongs to the BicC family.</text>
</comment>
<organism evidence="7 8">
    <name type="scientific">Pleurodeles waltl</name>
    <name type="common">Iberian ribbed newt</name>
    <dbReference type="NCBI Taxonomy" id="8319"/>
    <lineage>
        <taxon>Eukaryota</taxon>
        <taxon>Metazoa</taxon>
        <taxon>Chordata</taxon>
        <taxon>Craniata</taxon>
        <taxon>Vertebrata</taxon>
        <taxon>Euteleostomi</taxon>
        <taxon>Amphibia</taxon>
        <taxon>Batrachia</taxon>
        <taxon>Caudata</taxon>
        <taxon>Salamandroidea</taxon>
        <taxon>Salamandridae</taxon>
        <taxon>Pleurodelinae</taxon>
        <taxon>Pleurodeles</taxon>
    </lineage>
</organism>
<dbReference type="Pfam" id="PF00536">
    <property type="entry name" value="SAM_1"/>
    <property type="match status" value="1"/>
</dbReference>
<dbReference type="InterPro" id="IPR037974">
    <property type="entry name" value="BICC1_SAM_dom"/>
</dbReference>
<reference evidence="7" key="1">
    <citation type="journal article" date="2022" name="bioRxiv">
        <title>Sequencing and chromosome-scale assembly of the giantPleurodeles waltlgenome.</title>
        <authorList>
            <person name="Brown T."/>
            <person name="Elewa A."/>
            <person name="Iarovenko S."/>
            <person name="Subramanian E."/>
            <person name="Araus A.J."/>
            <person name="Petzold A."/>
            <person name="Susuki M."/>
            <person name="Suzuki K.-i.T."/>
            <person name="Hayashi T."/>
            <person name="Toyoda A."/>
            <person name="Oliveira C."/>
            <person name="Osipova E."/>
            <person name="Leigh N.D."/>
            <person name="Simon A."/>
            <person name="Yun M.H."/>
        </authorList>
    </citation>
    <scope>NUCLEOTIDE SEQUENCE</scope>
    <source>
        <strain evidence="7">20211129_DDA</strain>
        <tissue evidence="7">Liver</tissue>
    </source>
</reference>
<dbReference type="SMART" id="SM00322">
    <property type="entry name" value="KH"/>
    <property type="match status" value="2"/>
</dbReference>
<feature type="region of interest" description="Disordered" evidence="5">
    <location>
        <begin position="506"/>
        <end position="576"/>
    </location>
</feature>
<evidence type="ECO:0000256" key="3">
    <source>
        <dbReference type="ARBA" id="ARBA00022737"/>
    </source>
</evidence>
<dbReference type="Gene3D" id="1.10.150.50">
    <property type="entry name" value="Transcription Factor, Ets-1"/>
    <property type="match status" value="1"/>
</dbReference>
<dbReference type="InterPro" id="IPR004087">
    <property type="entry name" value="KH_dom"/>
</dbReference>
<keyword evidence="4" id="KW-0694">RNA-binding</keyword>
<dbReference type="Gene3D" id="3.30.310.270">
    <property type="match status" value="1"/>
</dbReference>
<dbReference type="InterPro" id="IPR047554">
    <property type="entry name" value="BICC1_KH-I_rpt2"/>
</dbReference>
<dbReference type="InterPro" id="IPR054727">
    <property type="entry name" value="BICC1_KH"/>
</dbReference>
<evidence type="ECO:0000256" key="1">
    <source>
        <dbReference type="ARBA" id="ARBA00007662"/>
    </source>
</evidence>
<dbReference type="Pfam" id="PF24234">
    <property type="entry name" value="KH_BICC1_1st"/>
    <property type="match status" value="1"/>
</dbReference>
<evidence type="ECO:0000256" key="2">
    <source>
        <dbReference type="ARBA" id="ARBA00022473"/>
    </source>
</evidence>
<comment type="caution">
    <text evidence="7">The sequence shown here is derived from an EMBL/GenBank/DDBJ whole genome shotgun (WGS) entry which is preliminary data.</text>
</comment>
<feature type="compositionally biased region" description="Polar residues" evidence="5">
    <location>
        <begin position="534"/>
        <end position="571"/>
    </location>
</feature>
<keyword evidence="8" id="KW-1185">Reference proteome</keyword>
<feature type="compositionally biased region" description="Polar residues" evidence="5">
    <location>
        <begin position="647"/>
        <end position="657"/>
    </location>
</feature>
<dbReference type="SUPFAM" id="SSF54791">
    <property type="entry name" value="Eukaryotic type KH-domain (KH-domain type I)"/>
    <property type="match status" value="2"/>
</dbReference>
<feature type="domain" description="SAM" evidence="6">
    <location>
        <begin position="705"/>
        <end position="768"/>
    </location>
</feature>
<evidence type="ECO:0000259" key="6">
    <source>
        <dbReference type="PROSITE" id="PS50105"/>
    </source>
</evidence>
<evidence type="ECO:0000256" key="4">
    <source>
        <dbReference type="PROSITE-ProRule" id="PRU00117"/>
    </source>
</evidence>
<dbReference type="SMART" id="SM00454">
    <property type="entry name" value="SAM"/>
    <property type="match status" value="1"/>
</dbReference>
<keyword evidence="3" id="KW-0677">Repeat</keyword>
<dbReference type="PROSITE" id="PS50105">
    <property type="entry name" value="SAM_DOMAIN"/>
    <property type="match status" value="1"/>
</dbReference>
<dbReference type="AlphaFoldDB" id="A0AAV7PL55"/>
<evidence type="ECO:0000256" key="5">
    <source>
        <dbReference type="SAM" id="MobiDB-lite"/>
    </source>
</evidence>
<dbReference type="SUPFAM" id="SSF47769">
    <property type="entry name" value="SAM/Pointed domain"/>
    <property type="match status" value="1"/>
</dbReference>
<dbReference type="InterPro" id="IPR013761">
    <property type="entry name" value="SAM/pointed_sf"/>
</dbReference>
<dbReference type="CDD" id="cd09520">
    <property type="entry name" value="SAM_BICC1"/>
    <property type="match status" value="1"/>
</dbReference>
<dbReference type="Pfam" id="PF00013">
    <property type="entry name" value="KH_1"/>
    <property type="match status" value="2"/>
</dbReference>
<keyword evidence="2" id="KW-0217">Developmental protein</keyword>
<dbReference type="InterPro" id="IPR036612">
    <property type="entry name" value="KH_dom_type_1_sf"/>
</dbReference>
<dbReference type="Proteomes" id="UP001066276">
    <property type="component" value="Chromosome 7"/>
</dbReference>
<feature type="region of interest" description="Disordered" evidence="5">
    <location>
        <begin position="647"/>
        <end position="682"/>
    </location>
</feature>
<dbReference type="CDD" id="cd22421">
    <property type="entry name" value="KH-I_BICC1_rpt2"/>
    <property type="match status" value="1"/>
</dbReference>
<dbReference type="InterPro" id="IPR004088">
    <property type="entry name" value="KH_dom_type_1"/>
</dbReference>
<dbReference type="GO" id="GO:0005737">
    <property type="term" value="C:cytoplasm"/>
    <property type="evidence" value="ECO:0007669"/>
    <property type="project" value="TreeGrafter"/>
</dbReference>
<accession>A0AAV7PL55</accession>
<dbReference type="GO" id="GO:0003723">
    <property type="term" value="F:RNA binding"/>
    <property type="evidence" value="ECO:0007669"/>
    <property type="project" value="UniProtKB-UniRule"/>
</dbReference>
<name>A0AAV7PL55_PLEWA</name>
<protein>
    <recommendedName>
        <fullName evidence="6">SAM domain-containing protein</fullName>
    </recommendedName>
</protein>
<gene>
    <name evidence="7" type="ORF">NDU88_005696</name>
</gene>
<dbReference type="Pfam" id="PF22985">
    <property type="entry name" value="KH_BICC1"/>
    <property type="match status" value="2"/>
</dbReference>
<dbReference type="PANTHER" id="PTHR10627:SF59">
    <property type="entry name" value="BICAUDAL C HOMOLOG 2"/>
    <property type="match status" value="1"/>
</dbReference>
<sequence>MSTLTTGIDPRGNESGLCGEEFFQKVMDETNTDIKWPSKLKIGAKSKKDPFVKVEGKRKDVLEAKKMILSVLETKVNKVTLKMDVPHTEHSHVIGKGGNNIKRVMVDTGCHIHFPDSNRNNNNVEKSNQVSIAGVASSVESARRQIRELQPVTLMFEIPITRAPQSVPDVNAPIFQHISQSFQVTVSFKQHSKFLTTTCSVKGIQGNCDALKKAILLLVELLVGPDLNVVVSTQLDITLQQHIFLIGQNGAHILNIIQATQAQLIFPDPSYLQPKTTLIVQGTIDSVYMAKQQLLDCMPLSLIFDAKEDSQIEPQKIKQVMEELGVLINVKPKPKQTSKSVIIKGLERNVVNMYAAREIILGLQSIESFVTPKIHPEVISPSDLLSNHYLNILLQQLSLTAPAHSLSVSSILKACEQVQTINNSSHTVSLTGIHVPQRAEMSEIATAPVGKTPVTNKHMLPPGLTVVEEPNKTPVALEQGLPVLSHHPKTFHTYLRKPEREALQEIPERDDTQLEIDSSENMQKEGENGRVMGSNLSGEQNLKDQQTCCMQGTKSRQNQADSMASTSSSEKSNIEERLKADYERKKLLATKAMQRKPVVTEVRTPTDTWSGLGFSKSMPAEAVKELQGVNRRRYISYLANNSQVWNNDKTLSGSQSRNWRERKESTVTAVQSPPSSSQDDHLLSSSNYFESVSTNSSHFLSATFKQTTDLPELFSKLGLSKYTDIFQQQEIDFQTFLTLSDEDLRELGISTFGARRKMLMAITDMGKNKRKPMEAATIRASYLEGGASGRLPRLCHSDDAAQSNRW</sequence>
<dbReference type="InterPro" id="IPR001660">
    <property type="entry name" value="SAM"/>
</dbReference>
<dbReference type="PANTHER" id="PTHR10627">
    <property type="entry name" value="SCP160"/>
    <property type="match status" value="1"/>
</dbReference>
<evidence type="ECO:0000313" key="7">
    <source>
        <dbReference type="EMBL" id="KAJ1127293.1"/>
    </source>
</evidence>
<dbReference type="Gene3D" id="3.30.1370.10">
    <property type="entry name" value="K Homology domain, type 1"/>
    <property type="match status" value="2"/>
</dbReference>
<proteinExistence type="inferred from homology"/>
<dbReference type="EMBL" id="JANPWB010000011">
    <property type="protein sequence ID" value="KAJ1127293.1"/>
    <property type="molecule type" value="Genomic_DNA"/>
</dbReference>
<dbReference type="PROSITE" id="PS50084">
    <property type="entry name" value="KH_TYPE_1"/>
    <property type="match status" value="2"/>
</dbReference>
<dbReference type="InterPro" id="IPR047549">
    <property type="entry name" value="BICC1_KH-I_rpt1"/>
</dbReference>